<protein>
    <submittedName>
        <fullName evidence="1">Uncharacterized protein</fullName>
    </submittedName>
</protein>
<name>A0A0F9HL63_9ZZZZ</name>
<dbReference type="AlphaFoldDB" id="A0A0F9HL63"/>
<accession>A0A0F9HL63</accession>
<organism evidence="1">
    <name type="scientific">marine sediment metagenome</name>
    <dbReference type="NCBI Taxonomy" id="412755"/>
    <lineage>
        <taxon>unclassified sequences</taxon>
        <taxon>metagenomes</taxon>
        <taxon>ecological metagenomes</taxon>
    </lineage>
</organism>
<proteinExistence type="predicted"/>
<evidence type="ECO:0000313" key="1">
    <source>
        <dbReference type="EMBL" id="KKM03912.1"/>
    </source>
</evidence>
<reference evidence="1" key="1">
    <citation type="journal article" date="2015" name="Nature">
        <title>Complex archaea that bridge the gap between prokaryotes and eukaryotes.</title>
        <authorList>
            <person name="Spang A."/>
            <person name="Saw J.H."/>
            <person name="Jorgensen S.L."/>
            <person name="Zaremba-Niedzwiedzka K."/>
            <person name="Martijn J."/>
            <person name="Lind A.E."/>
            <person name="van Eijk R."/>
            <person name="Schleper C."/>
            <person name="Guy L."/>
            <person name="Ettema T.J."/>
        </authorList>
    </citation>
    <scope>NUCLEOTIDE SEQUENCE</scope>
</reference>
<gene>
    <name evidence="1" type="ORF">LCGC14_1769700</name>
</gene>
<sequence length="26" mass="3005">MDRQLLSKILAQMRKNLKEGKSIGDM</sequence>
<comment type="caution">
    <text evidence="1">The sequence shown here is derived from an EMBL/GenBank/DDBJ whole genome shotgun (WGS) entry which is preliminary data.</text>
</comment>
<dbReference type="EMBL" id="LAZR01016577">
    <property type="protein sequence ID" value="KKM03912.1"/>
    <property type="molecule type" value="Genomic_DNA"/>
</dbReference>
<feature type="non-terminal residue" evidence="1">
    <location>
        <position position="26"/>
    </location>
</feature>